<accession>A0A195C9V6</accession>
<protein>
    <submittedName>
        <fullName evidence="2">Uncharacterized protein</fullName>
    </submittedName>
</protein>
<sequence>MRRRRPVYSQNQEVSEMVCYSGYLFKIVNFTALYRLKEPLFKRVSVCNICGRSRPNYNVPLFGENLVDQYCHGYDVQRGGERRVGGVGGGWLAGWLTGWLTGWLAGSLAGWLLIEGWLLISRLHTAEGVGRNGIDS</sequence>
<gene>
    <name evidence="2" type="ORF">ALC62_11788</name>
</gene>
<keyword evidence="3" id="KW-1185">Reference proteome</keyword>
<keyword evidence="1" id="KW-0472">Membrane</keyword>
<dbReference type="AlphaFoldDB" id="A0A195C9V6"/>
<dbReference type="EMBL" id="KQ978068">
    <property type="protein sequence ID" value="KYM97495.1"/>
    <property type="molecule type" value="Genomic_DNA"/>
</dbReference>
<name>A0A195C9V6_9HYME</name>
<dbReference type="Proteomes" id="UP000078542">
    <property type="component" value="Unassembled WGS sequence"/>
</dbReference>
<proteinExistence type="predicted"/>
<keyword evidence="1" id="KW-0812">Transmembrane</keyword>
<evidence type="ECO:0000313" key="3">
    <source>
        <dbReference type="Proteomes" id="UP000078542"/>
    </source>
</evidence>
<evidence type="ECO:0000256" key="1">
    <source>
        <dbReference type="SAM" id="Phobius"/>
    </source>
</evidence>
<reference evidence="2 3" key="1">
    <citation type="submission" date="2016-03" db="EMBL/GenBank/DDBJ databases">
        <title>Cyphomyrmex costatus WGS genome.</title>
        <authorList>
            <person name="Nygaard S."/>
            <person name="Hu H."/>
            <person name="Boomsma J."/>
            <person name="Zhang G."/>
        </authorList>
    </citation>
    <scope>NUCLEOTIDE SEQUENCE [LARGE SCALE GENOMIC DNA]</scope>
    <source>
        <strain evidence="2">MS0001</strain>
        <tissue evidence="2">Whole body</tissue>
    </source>
</reference>
<organism evidence="2 3">
    <name type="scientific">Cyphomyrmex costatus</name>
    <dbReference type="NCBI Taxonomy" id="456900"/>
    <lineage>
        <taxon>Eukaryota</taxon>
        <taxon>Metazoa</taxon>
        <taxon>Ecdysozoa</taxon>
        <taxon>Arthropoda</taxon>
        <taxon>Hexapoda</taxon>
        <taxon>Insecta</taxon>
        <taxon>Pterygota</taxon>
        <taxon>Neoptera</taxon>
        <taxon>Endopterygota</taxon>
        <taxon>Hymenoptera</taxon>
        <taxon>Apocrita</taxon>
        <taxon>Aculeata</taxon>
        <taxon>Formicoidea</taxon>
        <taxon>Formicidae</taxon>
        <taxon>Myrmicinae</taxon>
        <taxon>Cyphomyrmex</taxon>
    </lineage>
</organism>
<keyword evidence="1" id="KW-1133">Transmembrane helix</keyword>
<dbReference type="STRING" id="456900.A0A195C9V6"/>
<evidence type="ECO:0000313" key="2">
    <source>
        <dbReference type="EMBL" id="KYM97495.1"/>
    </source>
</evidence>
<feature type="transmembrane region" description="Helical" evidence="1">
    <location>
        <begin position="92"/>
        <end position="114"/>
    </location>
</feature>